<evidence type="ECO:0000256" key="1">
    <source>
        <dbReference type="SAM" id="MobiDB-lite"/>
    </source>
</evidence>
<reference evidence="2 3" key="1">
    <citation type="journal article" date="2015" name="Genome Biol. Evol.">
        <title>The genome of winter moth (Operophtera brumata) provides a genomic perspective on sexual dimorphism and phenology.</title>
        <authorList>
            <person name="Derks M.F."/>
            <person name="Smit S."/>
            <person name="Salis L."/>
            <person name="Schijlen E."/>
            <person name="Bossers A."/>
            <person name="Mateman C."/>
            <person name="Pijl A.S."/>
            <person name="de Ridder D."/>
            <person name="Groenen M.A."/>
            <person name="Visser M.E."/>
            <person name="Megens H.J."/>
        </authorList>
    </citation>
    <scope>NUCLEOTIDE SEQUENCE [LARGE SCALE GENOMIC DNA]</scope>
    <source>
        <strain evidence="2">WM2013NL</strain>
        <tissue evidence="2">Head and thorax</tissue>
    </source>
</reference>
<name>A0A0L7LJA8_OPEBR</name>
<proteinExistence type="predicted"/>
<dbReference type="Proteomes" id="UP000037510">
    <property type="component" value="Unassembled WGS sequence"/>
</dbReference>
<protein>
    <submittedName>
        <fullName evidence="2">Hsc70Cb</fullName>
    </submittedName>
</protein>
<evidence type="ECO:0000313" key="2">
    <source>
        <dbReference type="EMBL" id="KOB75532.1"/>
    </source>
</evidence>
<dbReference type="AlphaFoldDB" id="A0A0L7LJA8"/>
<organism evidence="2 3">
    <name type="scientific">Operophtera brumata</name>
    <name type="common">Winter moth</name>
    <name type="synonym">Phalaena brumata</name>
    <dbReference type="NCBI Taxonomy" id="104452"/>
    <lineage>
        <taxon>Eukaryota</taxon>
        <taxon>Metazoa</taxon>
        <taxon>Ecdysozoa</taxon>
        <taxon>Arthropoda</taxon>
        <taxon>Hexapoda</taxon>
        <taxon>Insecta</taxon>
        <taxon>Pterygota</taxon>
        <taxon>Neoptera</taxon>
        <taxon>Endopterygota</taxon>
        <taxon>Lepidoptera</taxon>
        <taxon>Glossata</taxon>
        <taxon>Ditrysia</taxon>
        <taxon>Geometroidea</taxon>
        <taxon>Geometridae</taxon>
        <taxon>Larentiinae</taxon>
        <taxon>Operophtera</taxon>
    </lineage>
</organism>
<gene>
    <name evidence="2" type="ORF">OBRU01_07241</name>
</gene>
<feature type="region of interest" description="Disordered" evidence="1">
    <location>
        <begin position="59"/>
        <end position="81"/>
    </location>
</feature>
<comment type="caution">
    <text evidence="2">The sequence shown here is derived from an EMBL/GenBank/DDBJ whole genome shotgun (WGS) entry which is preliminary data.</text>
</comment>
<dbReference type="EMBL" id="JTDY01000893">
    <property type="protein sequence ID" value="KOB75532.1"/>
    <property type="molecule type" value="Genomic_DNA"/>
</dbReference>
<accession>A0A0L7LJA8</accession>
<keyword evidence="3" id="KW-1185">Reference proteome</keyword>
<sequence>MITVLQVYSDKLSELRKEGEPIKQRRLEFELRPGALEDYAHAIQRASKAIDLCNARQAHAHAPRQLEPPHTTHQIRQERQVRTSLTGQVLDAMRPSSLYWRCTCNT</sequence>
<evidence type="ECO:0000313" key="3">
    <source>
        <dbReference type="Proteomes" id="UP000037510"/>
    </source>
</evidence>
<dbReference type="STRING" id="104452.A0A0L7LJA8"/>